<dbReference type="Pfam" id="PF04909">
    <property type="entry name" value="Amidohydro_2"/>
    <property type="match status" value="1"/>
</dbReference>
<accession>A0ABY5MGS4</accession>
<dbReference type="InterPro" id="IPR032465">
    <property type="entry name" value="ACMSD"/>
</dbReference>
<reference evidence="3 4" key="1">
    <citation type="submission" date="2018-07" db="EMBL/GenBank/DDBJ databases">
        <title>Genome sequence of Nitratireductor thuwali#1536.</title>
        <authorList>
            <person name="Michoud G."/>
            <person name="Merlino G."/>
            <person name="Sefrji F.O."/>
            <person name="Daffonchio D."/>
        </authorList>
    </citation>
    <scope>NUCLEOTIDE SEQUENCE [LARGE SCALE GENOMIC DNA]</scope>
    <source>
        <strain evidence="4">Nit1536</strain>
    </source>
</reference>
<sequence length="331" mass="35874">MRPDIMGGWDVHAHLLPDGIVELARDRSYGMNLGDKTVEVHGFKLSLESMGRPRALLARLDSDRLDGAIVAIPPPLFRPDLPAAERRAYVQQMNEGLLRAVAPHERLLAMAYLPTDLPELAIEIAGSLEGAWAGVIVGTDLGARSYADPAYHPLWQLLSDRGLPALLHPSESKDPRLSEFYLSNLLGNPMETTRAAAQMIFGDLPSLFPNLKIILSHGGGATAALLGRWQRGIDTSRPGLGPVGISAKDAGRWFYFDTIVHEPAVLDLLVRTIGTDHLLLGSDWPFPMGAPDADHDLGHLAPESRRRIRTVNAAAVFPAIAKAGTGDRQTP</sequence>
<dbReference type="SUPFAM" id="SSF51556">
    <property type="entry name" value="Metallo-dependent hydrolases"/>
    <property type="match status" value="1"/>
</dbReference>
<dbReference type="EMBL" id="CP030941">
    <property type="protein sequence ID" value="UUP15913.1"/>
    <property type="molecule type" value="Genomic_DNA"/>
</dbReference>
<name>A0ABY5MGS4_9HYPH</name>
<dbReference type="Proteomes" id="UP001342418">
    <property type="component" value="Chromosome"/>
</dbReference>
<dbReference type="InterPro" id="IPR006680">
    <property type="entry name" value="Amidohydro-rel"/>
</dbReference>
<dbReference type="InterPro" id="IPR032466">
    <property type="entry name" value="Metal_Hydrolase"/>
</dbReference>
<dbReference type="RefSeq" id="WP_338528381.1">
    <property type="nucleotide sequence ID" value="NZ_CP030941.1"/>
</dbReference>
<dbReference type="Gene3D" id="3.20.20.140">
    <property type="entry name" value="Metal-dependent hydrolases"/>
    <property type="match status" value="1"/>
</dbReference>
<keyword evidence="4" id="KW-1185">Reference proteome</keyword>
<organism evidence="3 4">
    <name type="scientific">Nitratireductor thuwali</name>
    <dbReference type="NCBI Taxonomy" id="2267699"/>
    <lineage>
        <taxon>Bacteria</taxon>
        <taxon>Pseudomonadati</taxon>
        <taxon>Pseudomonadota</taxon>
        <taxon>Alphaproteobacteria</taxon>
        <taxon>Hyphomicrobiales</taxon>
        <taxon>Phyllobacteriaceae</taxon>
        <taxon>Nitratireductor</taxon>
    </lineage>
</organism>
<proteinExistence type="predicted"/>
<dbReference type="PANTHER" id="PTHR21240:SF28">
    <property type="entry name" value="ISO-OROTATE DECARBOXYLASE (EUROFUNG)"/>
    <property type="match status" value="1"/>
</dbReference>
<dbReference type="PANTHER" id="PTHR21240">
    <property type="entry name" value="2-AMINO-3-CARBOXYLMUCONATE-6-SEMIALDEHYDE DECARBOXYLASE"/>
    <property type="match status" value="1"/>
</dbReference>
<keyword evidence="1" id="KW-0456">Lyase</keyword>
<feature type="domain" description="Amidohydrolase-related" evidence="2">
    <location>
        <begin position="10"/>
        <end position="318"/>
    </location>
</feature>
<evidence type="ECO:0000313" key="3">
    <source>
        <dbReference type="EMBL" id="UUP15913.1"/>
    </source>
</evidence>
<evidence type="ECO:0000256" key="1">
    <source>
        <dbReference type="ARBA" id="ARBA00023239"/>
    </source>
</evidence>
<gene>
    <name evidence="3" type="ORF">NTH_00353</name>
</gene>
<protein>
    <recommendedName>
        <fullName evidence="2">Amidohydrolase-related domain-containing protein</fullName>
    </recommendedName>
</protein>
<evidence type="ECO:0000259" key="2">
    <source>
        <dbReference type="Pfam" id="PF04909"/>
    </source>
</evidence>
<evidence type="ECO:0000313" key="4">
    <source>
        <dbReference type="Proteomes" id="UP001342418"/>
    </source>
</evidence>